<reference evidence="1" key="1">
    <citation type="submission" date="2019-04" db="EMBL/GenBank/DDBJ databases">
        <title>Microbes associate with the intestines of laboratory mice.</title>
        <authorList>
            <person name="Navarre W."/>
            <person name="Wong E."/>
            <person name="Huang K."/>
            <person name="Tropini C."/>
            <person name="Ng K."/>
            <person name="Yu B."/>
        </authorList>
    </citation>
    <scope>NUCLEOTIDE SEQUENCE</scope>
    <source>
        <strain evidence="1">NM01_1-7b</strain>
    </source>
</reference>
<proteinExistence type="predicted"/>
<keyword evidence="2" id="KW-1185">Reference proteome</keyword>
<comment type="caution">
    <text evidence="1">The sequence shown here is derived from an EMBL/GenBank/DDBJ whole genome shotgun (WGS) entry which is preliminary data.</text>
</comment>
<name>A0AC61RXR0_9FIRM</name>
<sequence length="235" mass="26859">MTAIEIVLLIIGVVMMVASFFIAEKLSNQDLDKVAELSTEEMQRILERSLNDAQIKVDNMVDQVIDHSIEKSMEVVERALDKETNEKMRAITEYSDTVLESIHKTHNEVMFLYSMLNDKHSELTKYAGNLAQLAIHLEELQEQIQNTVDHSDEILSRSQEMAEAPRRPEPVLPEELQMPEAEFFTEEQAAEKSNHNQMILDMYRNGKDAVEIAKELGLGVGEVKLVIGLFREEEL</sequence>
<accession>A0AC61RXR0</accession>
<protein>
    <submittedName>
        <fullName evidence="1">Uncharacterized protein</fullName>
    </submittedName>
</protein>
<gene>
    <name evidence="1" type="ORF">E5329_07405</name>
</gene>
<evidence type="ECO:0000313" key="2">
    <source>
        <dbReference type="Proteomes" id="UP000304953"/>
    </source>
</evidence>
<dbReference type="EMBL" id="SRYA01000012">
    <property type="protein sequence ID" value="TGY96816.1"/>
    <property type="molecule type" value="Genomic_DNA"/>
</dbReference>
<evidence type="ECO:0000313" key="1">
    <source>
        <dbReference type="EMBL" id="TGY96816.1"/>
    </source>
</evidence>
<organism evidence="1 2">
    <name type="scientific">Petralouisia muris</name>
    <dbReference type="NCBI Taxonomy" id="3032872"/>
    <lineage>
        <taxon>Bacteria</taxon>
        <taxon>Bacillati</taxon>
        <taxon>Bacillota</taxon>
        <taxon>Clostridia</taxon>
        <taxon>Lachnospirales</taxon>
        <taxon>Lachnospiraceae</taxon>
        <taxon>Petralouisia</taxon>
    </lineage>
</organism>
<dbReference type="Proteomes" id="UP000304953">
    <property type="component" value="Unassembled WGS sequence"/>
</dbReference>